<evidence type="ECO:0000313" key="3">
    <source>
        <dbReference type="Proteomes" id="UP001271007"/>
    </source>
</evidence>
<accession>A0AAJ0DA40</accession>
<feature type="region of interest" description="Disordered" evidence="1">
    <location>
        <begin position="56"/>
        <end position="120"/>
    </location>
</feature>
<gene>
    <name evidence="2" type="ORF">LTR09_008695</name>
</gene>
<dbReference type="AlphaFoldDB" id="A0AAJ0DA40"/>
<keyword evidence="3" id="KW-1185">Reference proteome</keyword>
<reference evidence="2" key="1">
    <citation type="submission" date="2023-04" db="EMBL/GenBank/DDBJ databases">
        <title>Black Yeasts Isolated from many extreme environments.</title>
        <authorList>
            <person name="Coleine C."/>
            <person name="Stajich J.E."/>
            <person name="Selbmann L."/>
        </authorList>
    </citation>
    <scope>NUCLEOTIDE SEQUENCE</scope>
    <source>
        <strain evidence="2">CCFEE 5312</strain>
    </source>
</reference>
<feature type="compositionally biased region" description="Acidic residues" evidence="1">
    <location>
        <begin position="105"/>
        <end position="120"/>
    </location>
</feature>
<organism evidence="2 3">
    <name type="scientific">Extremus antarcticus</name>
    <dbReference type="NCBI Taxonomy" id="702011"/>
    <lineage>
        <taxon>Eukaryota</taxon>
        <taxon>Fungi</taxon>
        <taxon>Dikarya</taxon>
        <taxon>Ascomycota</taxon>
        <taxon>Pezizomycotina</taxon>
        <taxon>Dothideomycetes</taxon>
        <taxon>Dothideomycetidae</taxon>
        <taxon>Mycosphaerellales</taxon>
        <taxon>Extremaceae</taxon>
        <taxon>Extremus</taxon>
    </lineage>
</organism>
<proteinExistence type="predicted"/>
<name>A0AAJ0DA40_9PEZI</name>
<sequence length="120" mass="12813">MVALLAAMAVDGCSTPGAKHYQIMNKVDNTKTASAWEHTFRPIKKAAKELAEKITNGDFRDFTTATPTKGSTAGEGKKTPAKRTRKAKGETQGESPTKKVKKEEDGEDGEADAEGEAVSE</sequence>
<protein>
    <submittedName>
        <fullName evidence="2">Uncharacterized protein</fullName>
    </submittedName>
</protein>
<evidence type="ECO:0000313" key="2">
    <source>
        <dbReference type="EMBL" id="KAK3050040.1"/>
    </source>
</evidence>
<dbReference type="EMBL" id="JAWDJX010000035">
    <property type="protein sequence ID" value="KAK3050040.1"/>
    <property type="molecule type" value="Genomic_DNA"/>
</dbReference>
<comment type="caution">
    <text evidence="2">The sequence shown here is derived from an EMBL/GenBank/DDBJ whole genome shotgun (WGS) entry which is preliminary data.</text>
</comment>
<evidence type="ECO:0000256" key="1">
    <source>
        <dbReference type="SAM" id="MobiDB-lite"/>
    </source>
</evidence>
<dbReference type="Proteomes" id="UP001271007">
    <property type="component" value="Unassembled WGS sequence"/>
</dbReference>